<sequence>MSHFELPALEFAPDALEPYIDKETMLIHHDKHHQTYVSNLNAALDKHPELEHSSLTDLIMHLEKVPEDIRTAVRNNAGGHYNHSFFWKVLIPGGSQKPTGALAEAIDKQLGGFDKFKEAFTNAATGQFGSGWAWLSVTKLNVLKVTNTPNQDSPLMDGATPLLGLDVWEHAYYLKYQNRRPEYANNFFNVINWDFVSGVYDKTCATKTVL</sequence>
<dbReference type="GO" id="GO:0004784">
    <property type="term" value="F:superoxide dismutase activity"/>
    <property type="evidence" value="ECO:0007669"/>
    <property type="project" value="UniProtKB-EC"/>
</dbReference>
<dbReference type="Proteomes" id="UP001596267">
    <property type="component" value="Unassembled WGS sequence"/>
</dbReference>
<comment type="cofactor">
    <cofactor evidence="1">
        <name>Mn(2+)</name>
        <dbReference type="ChEBI" id="CHEBI:29035"/>
    </cofactor>
</comment>
<dbReference type="SUPFAM" id="SSF46609">
    <property type="entry name" value="Fe,Mn superoxide dismutase (SOD), N-terminal domain"/>
    <property type="match status" value="1"/>
</dbReference>
<dbReference type="SUPFAM" id="SSF54719">
    <property type="entry name" value="Fe,Mn superoxide dismutase (SOD), C-terminal domain"/>
    <property type="match status" value="1"/>
</dbReference>
<dbReference type="PANTHER" id="PTHR43595">
    <property type="entry name" value="37S RIBOSOMAL PROTEIN S26, MITOCHONDRIAL"/>
    <property type="match status" value="1"/>
</dbReference>
<feature type="domain" description="Manganese/iron superoxide dismutase C-terminal" evidence="8">
    <location>
        <begin position="98"/>
        <end position="197"/>
    </location>
</feature>
<dbReference type="InterPro" id="IPR019831">
    <property type="entry name" value="Mn/Fe_SOD_N"/>
</dbReference>
<dbReference type="Gene3D" id="3.55.40.20">
    <property type="entry name" value="Iron/manganese superoxide dismutase, C-terminal domain"/>
    <property type="match status" value="1"/>
</dbReference>
<comment type="similarity">
    <text evidence="2 6">Belongs to the iron/manganese superoxide dismutase family.</text>
</comment>
<dbReference type="Pfam" id="PF02777">
    <property type="entry name" value="Sod_Fe_C"/>
    <property type="match status" value="1"/>
</dbReference>
<reference evidence="10" key="1">
    <citation type="journal article" date="2019" name="Int. J. Syst. Evol. Microbiol.">
        <title>The Global Catalogue of Microorganisms (GCM) 10K type strain sequencing project: providing services to taxonomists for standard genome sequencing and annotation.</title>
        <authorList>
            <consortium name="The Broad Institute Genomics Platform"/>
            <consortium name="The Broad Institute Genome Sequencing Center for Infectious Disease"/>
            <person name="Wu L."/>
            <person name="Ma J."/>
        </authorList>
    </citation>
    <scope>NUCLEOTIDE SEQUENCE [LARGE SCALE GENOMIC DNA]</scope>
    <source>
        <strain evidence="10">CCUG 42001</strain>
    </source>
</reference>
<dbReference type="InterPro" id="IPR019833">
    <property type="entry name" value="Mn/Fe_SOD_BS"/>
</dbReference>
<dbReference type="PANTHER" id="PTHR43595:SF2">
    <property type="entry name" value="SMALL RIBOSOMAL SUBUNIT PROTEIN MS42"/>
    <property type="match status" value="1"/>
</dbReference>
<proteinExistence type="inferred from homology"/>
<evidence type="ECO:0000256" key="3">
    <source>
        <dbReference type="ARBA" id="ARBA00012682"/>
    </source>
</evidence>
<comment type="function">
    <text evidence="6">Destroys radicals which are normally produced within the cells and which are toxic to biological systems.</text>
</comment>
<dbReference type="PRINTS" id="PR01703">
    <property type="entry name" value="MNSODISMTASE"/>
</dbReference>
<name>A0ABW1WG84_9BACL</name>
<evidence type="ECO:0000259" key="8">
    <source>
        <dbReference type="Pfam" id="PF02777"/>
    </source>
</evidence>
<keyword evidence="4 6" id="KW-0479">Metal-binding</keyword>
<dbReference type="InterPro" id="IPR036314">
    <property type="entry name" value="SOD_C_sf"/>
</dbReference>
<evidence type="ECO:0000313" key="9">
    <source>
        <dbReference type="EMBL" id="MFC6387090.1"/>
    </source>
</evidence>
<evidence type="ECO:0000259" key="7">
    <source>
        <dbReference type="Pfam" id="PF00081"/>
    </source>
</evidence>
<evidence type="ECO:0000256" key="6">
    <source>
        <dbReference type="RuleBase" id="RU000414"/>
    </source>
</evidence>
<protein>
    <recommendedName>
        <fullName evidence="3 6">Superoxide dismutase</fullName>
        <ecNumber evidence="3 6">1.15.1.1</ecNumber>
    </recommendedName>
</protein>
<feature type="domain" description="Manganese/iron superoxide dismutase N-terminal" evidence="7">
    <location>
        <begin position="4"/>
        <end position="90"/>
    </location>
</feature>
<keyword evidence="5 6" id="KW-0560">Oxidoreductase</keyword>
<dbReference type="RefSeq" id="WP_253076663.1">
    <property type="nucleotide sequence ID" value="NZ_JAMXWN010000010.1"/>
</dbReference>
<dbReference type="Gene3D" id="1.10.287.990">
    <property type="entry name" value="Fe,Mn superoxide dismutase (SOD) domain"/>
    <property type="match status" value="1"/>
</dbReference>
<dbReference type="PROSITE" id="PS00088">
    <property type="entry name" value="SOD_MN"/>
    <property type="match status" value="1"/>
</dbReference>
<accession>A0ABW1WG84</accession>
<evidence type="ECO:0000313" key="10">
    <source>
        <dbReference type="Proteomes" id="UP001596267"/>
    </source>
</evidence>
<comment type="catalytic activity">
    <reaction evidence="6">
        <text>2 superoxide + 2 H(+) = H2O2 + O2</text>
        <dbReference type="Rhea" id="RHEA:20696"/>
        <dbReference type="ChEBI" id="CHEBI:15378"/>
        <dbReference type="ChEBI" id="CHEBI:15379"/>
        <dbReference type="ChEBI" id="CHEBI:16240"/>
        <dbReference type="ChEBI" id="CHEBI:18421"/>
        <dbReference type="EC" id="1.15.1.1"/>
    </reaction>
</comment>
<gene>
    <name evidence="9" type="ORF">ACFP7A_10785</name>
</gene>
<keyword evidence="10" id="KW-1185">Reference proteome</keyword>
<organism evidence="9 10">
    <name type="scientific">Sporolactobacillus kofuensis</name>
    <dbReference type="NCBI Taxonomy" id="269672"/>
    <lineage>
        <taxon>Bacteria</taxon>
        <taxon>Bacillati</taxon>
        <taxon>Bacillota</taxon>
        <taxon>Bacilli</taxon>
        <taxon>Bacillales</taxon>
        <taxon>Sporolactobacillaceae</taxon>
        <taxon>Sporolactobacillus</taxon>
    </lineage>
</organism>
<evidence type="ECO:0000256" key="1">
    <source>
        <dbReference type="ARBA" id="ARBA00001936"/>
    </source>
</evidence>
<dbReference type="EMBL" id="JBHSTQ010000010">
    <property type="protein sequence ID" value="MFC6387090.1"/>
    <property type="molecule type" value="Genomic_DNA"/>
</dbReference>
<dbReference type="PIRSF" id="PIRSF000349">
    <property type="entry name" value="SODismutase"/>
    <property type="match status" value="1"/>
</dbReference>
<dbReference type="InterPro" id="IPR019832">
    <property type="entry name" value="Mn/Fe_SOD_C"/>
</dbReference>
<dbReference type="Pfam" id="PF00081">
    <property type="entry name" value="Sod_Fe_N"/>
    <property type="match status" value="1"/>
</dbReference>
<evidence type="ECO:0000256" key="5">
    <source>
        <dbReference type="ARBA" id="ARBA00023002"/>
    </source>
</evidence>
<evidence type="ECO:0000256" key="2">
    <source>
        <dbReference type="ARBA" id="ARBA00008714"/>
    </source>
</evidence>
<dbReference type="InterPro" id="IPR001189">
    <property type="entry name" value="Mn/Fe_SOD"/>
</dbReference>
<comment type="caution">
    <text evidence="9">The sequence shown here is derived from an EMBL/GenBank/DDBJ whole genome shotgun (WGS) entry which is preliminary data.</text>
</comment>
<dbReference type="InterPro" id="IPR036324">
    <property type="entry name" value="Mn/Fe_SOD_N_sf"/>
</dbReference>
<dbReference type="EC" id="1.15.1.1" evidence="3 6"/>
<evidence type="ECO:0000256" key="4">
    <source>
        <dbReference type="ARBA" id="ARBA00022723"/>
    </source>
</evidence>